<proteinExistence type="predicted"/>
<sequence length="129" mass="14319">MYKYTRLLLVLKEGRKVLLYTYKAAVTAIAAVAGCYVKATRLAGWLLLAMLQLLLVTGYCCHIGCIAAEQGIRVKERAGSTRSIEEEVVVRSIVVVGYYTVTGSMLLVEVLAMHTYIFDKHGEQTFNIP</sequence>
<evidence type="ECO:0000313" key="3">
    <source>
        <dbReference type="Proteomes" id="UP000886998"/>
    </source>
</evidence>
<keyword evidence="1" id="KW-0812">Transmembrane</keyword>
<dbReference type="PROSITE" id="PS51257">
    <property type="entry name" value="PROKAR_LIPOPROTEIN"/>
    <property type="match status" value="1"/>
</dbReference>
<evidence type="ECO:0000313" key="2">
    <source>
        <dbReference type="EMBL" id="GFY78327.1"/>
    </source>
</evidence>
<dbReference type="Proteomes" id="UP000886998">
    <property type="component" value="Unassembled WGS sequence"/>
</dbReference>
<keyword evidence="3" id="KW-1185">Reference proteome</keyword>
<dbReference type="AlphaFoldDB" id="A0A8X6YUX4"/>
<dbReference type="EMBL" id="BMAV01022934">
    <property type="protein sequence ID" value="GFY78327.1"/>
    <property type="molecule type" value="Genomic_DNA"/>
</dbReference>
<keyword evidence="1" id="KW-0472">Membrane</keyword>
<keyword evidence="1" id="KW-1133">Transmembrane helix</keyword>
<feature type="transmembrane region" description="Helical" evidence="1">
    <location>
        <begin position="20"/>
        <end position="39"/>
    </location>
</feature>
<evidence type="ECO:0000256" key="1">
    <source>
        <dbReference type="SAM" id="Phobius"/>
    </source>
</evidence>
<reference evidence="2" key="1">
    <citation type="submission" date="2020-08" db="EMBL/GenBank/DDBJ databases">
        <title>Multicomponent nature underlies the extraordinary mechanical properties of spider dragline silk.</title>
        <authorList>
            <person name="Kono N."/>
            <person name="Nakamura H."/>
            <person name="Mori M."/>
            <person name="Yoshida Y."/>
            <person name="Ohtoshi R."/>
            <person name="Malay A.D."/>
            <person name="Moran D.A.P."/>
            <person name="Tomita M."/>
            <person name="Numata K."/>
            <person name="Arakawa K."/>
        </authorList>
    </citation>
    <scope>NUCLEOTIDE SEQUENCE</scope>
</reference>
<name>A0A8X6YUX4_9ARAC</name>
<comment type="caution">
    <text evidence="2">The sequence shown here is derived from an EMBL/GenBank/DDBJ whole genome shotgun (WGS) entry which is preliminary data.</text>
</comment>
<protein>
    <submittedName>
        <fullName evidence="2">Uncharacterized protein</fullName>
    </submittedName>
</protein>
<accession>A0A8X6YUX4</accession>
<gene>
    <name evidence="2" type="ORF">TNIN_363941</name>
</gene>
<feature type="transmembrane region" description="Helical" evidence="1">
    <location>
        <begin position="88"/>
        <end position="108"/>
    </location>
</feature>
<feature type="transmembrane region" description="Helical" evidence="1">
    <location>
        <begin position="45"/>
        <end position="67"/>
    </location>
</feature>
<organism evidence="2 3">
    <name type="scientific">Trichonephila inaurata madagascariensis</name>
    <dbReference type="NCBI Taxonomy" id="2747483"/>
    <lineage>
        <taxon>Eukaryota</taxon>
        <taxon>Metazoa</taxon>
        <taxon>Ecdysozoa</taxon>
        <taxon>Arthropoda</taxon>
        <taxon>Chelicerata</taxon>
        <taxon>Arachnida</taxon>
        <taxon>Araneae</taxon>
        <taxon>Araneomorphae</taxon>
        <taxon>Entelegynae</taxon>
        <taxon>Araneoidea</taxon>
        <taxon>Nephilidae</taxon>
        <taxon>Trichonephila</taxon>
        <taxon>Trichonephila inaurata</taxon>
    </lineage>
</organism>